<dbReference type="PANTHER" id="PTHR30383">
    <property type="entry name" value="THIOESTERASE 1/PROTEASE 1/LYSOPHOSPHOLIPASE L1"/>
    <property type="match status" value="1"/>
</dbReference>
<evidence type="ECO:0000259" key="2">
    <source>
        <dbReference type="Pfam" id="PF13472"/>
    </source>
</evidence>
<dbReference type="InterPro" id="IPR013830">
    <property type="entry name" value="SGNH_hydro"/>
</dbReference>
<organism evidence="3 4">
    <name type="scientific">Colletotrichum musicola</name>
    <dbReference type="NCBI Taxonomy" id="2175873"/>
    <lineage>
        <taxon>Eukaryota</taxon>
        <taxon>Fungi</taxon>
        <taxon>Dikarya</taxon>
        <taxon>Ascomycota</taxon>
        <taxon>Pezizomycotina</taxon>
        <taxon>Sordariomycetes</taxon>
        <taxon>Hypocreomycetidae</taxon>
        <taxon>Glomerellales</taxon>
        <taxon>Glomerellaceae</taxon>
        <taxon>Colletotrichum</taxon>
        <taxon>Colletotrichum orchidearum species complex</taxon>
    </lineage>
</organism>
<dbReference type="Proteomes" id="UP000639643">
    <property type="component" value="Unassembled WGS sequence"/>
</dbReference>
<sequence length="229" mass="25796">MNPQTFALLRAFLFLSLSWTVTAEDKVKITPLGDSITGNPGCWRALLWKKLQENNVKNTDFVGTLKGQGCGFEYDGENEGHGGLLVTDIARENMLEGWLRETKPDVVMMHLGTNDVWSDKKPDDIIGAYDKLVDTMRESKATMKILVAQIIPLNPSNFPECGERVDKLNRAIREWAPKRSNQKSSIVTIDCHKDFDVKAMTRHGVHPNDKGNEKLAEAWYDPLVKVIRG</sequence>
<name>A0A8H6N1V1_9PEZI</name>
<evidence type="ECO:0000313" key="3">
    <source>
        <dbReference type="EMBL" id="KAF6817247.1"/>
    </source>
</evidence>
<dbReference type="Pfam" id="PF13472">
    <property type="entry name" value="Lipase_GDSL_2"/>
    <property type="match status" value="1"/>
</dbReference>
<feature type="domain" description="SGNH hydrolase-type esterase" evidence="2">
    <location>
        <begin position="32"/>
        <end position="213"/>
    </location>
</feature>
<accession>A0A8H6N1V1</accession>
<dbReference type="CDD" id="cd01833">
    <property type="entry name" value="XynB_like"/>
    <property type="match status" value="1"/>
</dbReference>
<feature type="signal peptide" evidence="1">
    <location>
        <begin position="1"/>
        <end position="23"/>
    </location>
</feature>
<evidence type="ECO:0000256" key="1">
    <source>
        <dbReference type="SAM" id="SignalP"/>
    </source>
</evidence>
<dbReference type="Gene3D" id="3.40.50.1110">
    <property type="entry name" value="SGNH hydrolase"/>
    <property type="match status" value="1"/>
</dbReference>
<comment type="caution">
    <text evidence="3">The sequence shown here is derived from an EMBL/GenBank/DDBJ whole genome shotgun (WGS) entry which is preliminary data.</text>
</comment>
<dbReference type="InterPro" id="IPR051532">
    <property type="entry name" value="Ester_Hydrolysis_Enzymes"/>
</dbReference>
<evidence type="ECO:0000313" key="4">
    <source>
        <dbReference type="Proteomes" id="UP000639643"/>
    </source>
</evidence>
<dbReference type="SUPFAM" id="SSF52266">
    <property type="entry name" value="SGNH hydrolase"/>
    <property type="match status" value="1"/>
</dbReference>
<dbReference type="OrthoDB" id="2119228at2759"/>
<dbReference type="AlphaFoldDB" id="A0A8H6N1V1"/>
<reference evidence="3" key="1">
    <citation type="journal article" date="2020" name="Phytopathology">
        <title>Genome Sequence Resources of Colletotrichum truncatum, C. plurivorum, C. musicola, and C. sojae: Four Species Pathogenic to Soybean (Glycine max).</title>
        <authorList>
            <person name="Rogerio F."/>
            <person name="Boufleur T.R."/>
            <person name="Ciampi-Guillardi M."/>
            <person name="Sukno S.A."/>
            <person name="Thon M.R."/>
            <person name="Massola Junior N.S."/>
            <person name="Baroncelli R."/>
        </authorList>
    </citation>
    <scope>NUCLEOTIDE SEQUENCE</scope>
    <source>
        <strain evidence="3">LFN0074</strain>
    </source>
</reference>
<gene>
    <name evidence="3" type="ORF">CMUS01_12137</name>
</gene>
<protein>
    <submittedName>
        <fullName evidence="3">Cellulose-binding family ii</fullName>
    </submittedName>
</protein>
<keyword evidence="4" id="KW-1185">Reference proteome</keyword>
<feature type="chain" id="PRO_5034849834" evidence="1">
    <location>
        <begin position="24"/>
        <end position="229"/>
    </location>
</feature>
<dbReference type="PANTHER" id="PTHR30383:SF2">
    <property type="entry name" value="CELLULOSE-BINDING PROTEIN"/>
    <property type="match status" value="1"/>
</dbReference>
<dbReference type="GO" id="GO:0004622">
    <property type="term" value="F:phosphatidylcholine lysophospholipase activity"/>
    <property type="evidence" value="ECO:0007669"/>
    <property type="project" value="TreeGrafter"/>
</dbReference>
<dbReference type="InterPro" id="IPR036514">
    <property type="entry name" value="SGNH_hydro_sf"/>
</dbReference>
<proteinExistence type="predicted"/>
<dbReference type="EMBL" id="WIGM01000658">
    <property type="protein sequence ID" value="KAF6817247.1"/>
    <property type="molecule type" value="Genomic_DNA"/>
</dbReference>
<keyword evidence="1" id="KW-0732">Signal</keyword>